<evidence type="ECO:0000313" key="4">
    <source>
        <dbReference type="Proteomes" id="UP001470230"/>
    </source>
</evidence>
<feature type="region of interest" description="Disordered" evidence="2">
    <location>
        <begin position="171"/>
        <end position="326"/>
    </location>
</feature>
<gene>
    <name evidence="3" type="ORF">M9Y10_022052</name>
</gene>
<sequence>MDDENELLQLRKKNRKLKSKIWNDYRNFSDDLRMLKHQKKSLQNSIQIEQNKNRELIQHFTNKIAQLQEQLRQVSSFTPPISSTFSVPASKKKKDNFKWRFQELEEEGKALQLDTEKTFKKCREASPLKFYFTDIPPVSNYVFDYPPIIISPPQPLKSHKEYLYVNEDDRLSTSSSSSLPHDIQVSPIFTSYDRNKKNRNNKKKENNSSNSSTVSVKHNSSQSDDSNSINDSNDEYDSPPLESLKNQNEKFNLNKDKYKSYDSHSQDNIKQLSSQHPVESQTKITQSRQNAQFSPPHIEIPNKVFNDNNKKQTSQTNEIKNSQLPSPIHIKTHIDDDSETNFSQSLNKPNNDTHKPIFNQETKQQNDAQIIKPAVQNPNSVLAGFVSQSNWEDDDDEDNEVVFDQEEIGEIDKENKVNNISGGIPSDTNPILDTSDQHKSPLVSKQEIAPSQTKETNTTVKTNSQPKTISPSGSLTSKNSYDFDIDINDIEVGDMNEDNNFW</sequence>
<proteinExistence type="predicted"/>
<feature type="region of interest" description="Disordered" evidence="2">
    <location>
        <begin position="338"/>
        <end position="357"/>
    </location>
</feature>
<feature type="compositionally biased region" description="Polar residues" evidence="2">
    <location>
        <begin position="305"/>
        <end position="325"/>
    </location>
</feature>
<dbReference type="EMBL" id="JAPFFF010000003">
    <property type="protein sequence ID" value="KAK8893627.1"/>
    <property type="molecule type" value="Genomic_DNA"/>
</dbReference>
<evidence type="ECO:0000256" key="2">
    <source>
        <dbReference type="SAM" id="MobiDB-lite"/>
    </source>
</evidence>
<keyword evidence="1" id="KW-0175">Coiled coil</keyword>
<evidence type="ECO:0000313" key="3">
    <source>
        <dbReference type="EMBL" id="KAK8893627.1"/>
    </source>
</evidence>
<reference evidence="3 4" key="1">
    <citation type="submission" date="2024-04" db="EMBL/GenBank/DDBJ databases">
        <title>Tritrichomonas musculus Genome.</title>
        <authorList>
            <person name="Alves-Ferreira E."/>
            <person name="Grigg M."/>
            <person name="Lorenzi H."/>
            <person name="Galac M."/>
        </authorList>
    </citation>
    <scope>NUCLEOTIDE SEQUENCE [LARGE SCALE GENOMIC DNA]</scope>
    <source>
        <strain evidence="3 4">EAF2021</strain>
    </source>
</reference>
<feature type="compositionally biased region" description="Basic and acidic residues" evidence="2">
    <location>
        <begin position="252"/>
        <end position="267"/>
    </location>
</feature>
<feature type="region of interest" description="Disordered" evidence="2">
    <location>
        <begin position="443"/>
        <end position="478"/>
    </location>
</feature>
<accession>A0ABR2KT69</accession>
<feature type="compositionally biased region" description="Polar residues" evidence="2">
    <location>
        <begin position="449"/>
        <end position="478"/>
    </location>
</feature>
<feature type="coiled-coil region" evidence="1">
    <location>
        <begin position="25"/>
        <end position="59"/>
    </location>
</feature>
<dbReference type="Proteomes" id="UP001470230">
    <property type="component" value="Unassembled WGS sequence"/>
</dbReference>
<feature type="compositionally biased region" description="Polar residues" evidence="2">
    <location>
        <begin position="268"/>
        <end position="293"/>
    </location>
</feature>
<organism evidence="3 4">
    <name type="scientific">Tritrichomonas musculus</name>
    <dbReference type="NCBI Taxonomy" id="1915356"/>
    <lineage>
        <taxon>Eukaryota</taxon>
        <taxon>Metamonada</taxon>
        <taxon>Parabasalia</taxon>
        <taxon>Tritrichomonadida</taxon>
        <taxon>Tritrichomonadidae</taxon>
        <taxon>Tritrichomonas</taxon>
    </lineage>
</organism>
<protein>
    <submittedName>
        <fullName evidence="3">Uncharacterized protein</fullName>
    </submittedName>
</protein>
<evidence type="ECO:0000256" key="1">
    <source>
        <dbReference type="SAM" id="Coils"/>
    </source>
</evidence>
<feature type="compositionally biased region" description="Low complexity" evidence="2">
    <location>
        <begin position="207"/>
        <end position="231"/>
    </location>
</feature>
<comment type="caution">
    <text evidence="3">The sequence shown here is derived from an EMBL/GenBank/DDBJ whole genome shotgun (WGS) entry which is preliminary data.</text>
</comment>
<feature type="compositionally biased region" description="Polar residues" evidence="2">
    <location>
        <begin position="340"/>
        <end position="350"/>
    </location>
</feature>
<keyword evidence="4" id="KW-1185">Reference proteome</keyword>
<name>A0ABR2KT69_9EUKA</name>